<dbReference type="InterPro" id="IPR007855">
    <property type="entry name" value="RDRP"/>
</dbReference>
<evidence type="ECO:0000256" key="1">
    <source>
        <dbReference type="RuleBase" id="RU363098"/>
    </source>
</evidence>
<keyword evidence="1 3" id="KW-0696">RNA-directed RNA polymerase</keyword>
<dbReference type="PANTHER" id="PTHR23079:SF55">
    <property type="entry name" value="RNA-DIRECTED RNA POLYMERASE"/>
    <property type="match status" value="1"/>
</dbReference>
<dbReference type="Proteomes" id="UP001195769">
    <property type="component" value="Unassembled WGS sequence"/>
</dbReference>
<evidence type="ECO:0000313" key="3">
    <source>
        <dbReference type="EMBL" id="KAG1889022.1"/>
    </source>
</evidence>
<keyword evidence="1" id="KW-0694">RNA-binding</keyword>
<dbReference type="RefSeq" id="XP_041217341.1">
    <property type="nucleotide sequence ID" value="XM_041373420.1"/>
</dbReference>
<dbReference type="EMBL" id="JABBWK010000168">
    <property type="protein sequence ID" value="KAG1889022.1"/>
    <property type="molecule type" value="Genomic_DNA"/>
</dbReference>
<gene>
    <name evidence="3" type="ORF">F5891DRAFT_898820</name>
</gene>
<sequence length="161" mass="18696">GVYQSYHMILTPTRHILEGPLPDQSNSVLRKYNNHECFLRVTFQDENRSKLRRDFESSINDLLKERYRPILLRGYRVAGRQFQFLGYSMSGLRDHSVWFMTPFTDDSGTLLDAESIRGNLGDFSQLVHQPARLAARWSQAFSGTDLSITLTPEEIDYDYPD</sequence>
<dbReference type="GO" id="GO:0003723">
    <property type="term" value="F:RNA binding"/>
    <property type="evidence" value="ECO:0007669"/>
    <property type="project" value="UniProtKB-KW"/>
</dbReference>
<dbReference type="AlphaFoldDB" id="A0AAD4HBS1"/>
<keyword evidence="1" id="KW-0548">Nucleotidyltransferase</keyword>
<dbReference type="GO" id="GO:0030422">
    <property type="term" value="P:siRNA processing"/>
    <property type="evidence" value="ECO:0007669"/>
    <property type="project" value="TreeGrafter"/>
</dbReference>
<keyword evidence="1" id="KW-0808">Transferase</keyword>
<dbReference type="GO" id="GO:0031380">
    <property type="term" value="C:nuclear RNA-directed RNA polymerase complex"/>
    <property type="evidence" value="ECO:0007669"/>
    <property type="project" value="TreeGrafter"/>
</dbReference>
<dbReference type="GeneID" id="64667718"/>
<dbReference type="InterPro" id="IPR057596">
    <property type="entry name" value="RDRP_core"/>
</dbReference>
<evidence type="ECO:0000313" key="4">
    <source>
        <dbReference type="Proteomes" id="UP001195769"/>
    </source>
</evidence>
<dbReference type="EC" id="2.7.7.48" evidence="1"/>
<accession>A0AAD4HBS1</accession>
<comment type="catalytic activity">
    <reaction evidence="1">
        <text>RNA(n) + a ribonucleoside 5'-triphosphate = RNA(n+1) + diphosphate</text>
        <dbReference type="Rhea" id="RHEA:21248"/>
        <dbReference type="Rhea" id="RHEA-COMP:14527"/>
        <dbReference type="Rhea" id="RHEA-COMP:17342"/>
        <dbReference type="ChEBI" id="CHEBI:33019"/>
        <dbReference type="ChEBI" id="CHEBI:61557"/>
        <dbReference type="ChEBI" id="CHEBI:140395"/>
        <dbReference type="EC" id="2.7.7.48"/>
    </reaction>
</comment>
<dbReference type="PANTHER" id="PTHR23079">
    <property type="entry name" value="RNA-DEPENDENT RNA POLYMERASE"/>
    <property type="match status" value="1"/>
</dbReference>
<feature type="non-terminal residue" evidence="3">
    <location>
        <position position="161"/>
    </location>
</feature>
<dbReference type="GO" id="GO:0003968">
    <property type="term" value="F:RNA-directed RNA polymerase activity"/>
    <property type="evidence" value="ECO:0007669"/>
    <property type="project" value="UniProtKB-KW"/>
</dbReference>
<feature type="non-terminal residue" evidence="3">
    <location>
        <position position="1"/>
    </location>
</feature>
<dbReference type="Pfam" id="PF05183">
    <property type="entry name" value="RdRP"/>
    <property type="match status" value="1"/>
</dbReference>
<feature type="domain" description="RDRP core" evidence="2">
    <location>
        <begin position="10"/>
        <end position="155"/>
    </location>
</feature>
<comment type="caution">
    <text evidence="3">The sequence shown here is derived from an EMBL/GenBank/DDBJ whole genome shotgun (WGS) entry which is preliminary data.</text>
</comment>
<keyword evidence="4" id="KW-1185">Reference proteome</keyword>
<protein>
    <recommendedName>
        <fullName evidence="1">RNA-dependent RNA polymerase</fullName>
        <ecNumber evidence="1">2.7.7.48</ecNumber>
    </recommendedName>
</protein>
<comment type="similarity">
    <text evidence="1">Belongs to the RdRP family.</text>
</comment>
<reference evidence="3" key="1">
    <citation type="journal article" date="2020" name="New Phytol.">
        <title>Comparative genomics reveals dynamic genome evolution in host specialist ectomycorrhizal fungi.</title>
        <authorList>
            <person name="Lofgren L.A."/>
            <person name="Nguyen N.H."/>
            <person name="Vilgalys R."/>
            <person name="Ruytinx J."/>
            <person name="Liao H.L."/>
            <person name="Branco S."/>
            <person name="Kuo A."/>
            <person name="LaButti K."/>
            <person name="Lipzen A."/>
            <person name="Andreopoulos W."/>
            <person name="Pangilinan J."/>
            <person name="Riley R."/>
            <person name="Hundley H."/>
            <person name="Na H."/>
            <person name="Barry K."/>
            <person name="Grigoriev I.V."/>
            <person name="Stajich J.E."/>
            <person name="Kennedy P.G."/>
        </authorList>
    </citation>
    <scope>NUCLEOTIDE SEQUENCE</scope>
    <source>
        <strain evidence="3">FC203</strain>
    </source>
</reference>
<evidence type="ECO:0000259" key="2">
    <source>
        <dbReference type="Pfam" id="PF05183"/>
    </source>
</evidence>
<organism evidence="3 4">
    <name type="scientific">Suillus fuscotomentosus</name>
    <dbReference type="NCBI Taxonomy" id="1912939"/>
    <lineage>
        <taxon>Eukaryota</taxon>
        <taxon>Fungi</taxon>
        <taxon>Dikarya</taxon>
        <taxon>Basidiomycota</taxon>
        <taxon>Agaricomycotina</taxon>
        <taxon>Agaricomycetes</taxon>
        <taxon>Agaricomycetidae</taxon>
        <taxon>Boletales</taxon>
        <taxon>Suillineae</taxon>
        <taxon>Suillaceae</taxon>
        <taxon>Suillus</taxon>
    </lineage>
</organism>
<proteinExistence type="inferred from homology"/>
<name>A0AAD4HBS1_9AGAM</name>